<feature type="compositionally biased region" description="Basic and acidic residues" evidence="1">
    <location>
        <begin position="604"/>
        <end position="618"/>
    </location>
</feature>
<protein>
    <recommendedName>
        <fullName evidence="2">Methyltransferase domain-containing protein</fullName>
    </recommendedName>
</protein>
<dbReference type="Proteomes" id="UP000076154">
    <property type="component" value="Unassembled WGS sequence"/>
</dbReference>
<feature type="compositionally biased region" description="Basic and acidic residues" evidence="1">
    <location>
        <begin position="191"/>
        <end position="208"/>
    </location>
</feature>
<feature type="region of interest" description="Disordered" evidence="1">
    <location>
        <begin position="886"/>
        <end position="931"/>
    </location>
</feature>
<feature type="region of interest" description="Disordered" evidence="1">
    <location>
        <begin position="1"/>
        <end position="66"/>
    </location>
</feature>
<feature type="compositionally biased region" description="Polar residues" evidence="1">
    <location>
        <begin position="463"/>
        <end position="476"/>
    </location>
</feature>
<dbReference type="Pfam" id="PF13649">
    <property type="entry name" value="Methyltransf_25"/>
    <property type="match status" value="1"/>
</dbReference>
<organism evidence="3 4">
    <name type="scientific">Hypsizygus marmoreus</name>
    <name type="common">White beech mushroom</name>
    <name type="synonym">Agaricus marmoreus</name>
    <dbReference type="NCBI Taxonomy" id="39966"/>
    <lineage>
        <taxon>Eukaryota</taxon>
        <taxon>Fungi</taxon>
        <taxon>Dikarya</taxon>
        <taxon>Basidiomycota</taxon>
        <taxon>Agaricomycotina</taxon>
        <taxon>Agaricomycetes</taxon>
        <taxon>Agaricomycetidae</taxon>
        <taxon>Agaricales</taxon>
        <taxon>Tricholomatineae</taxon>
        <taxon>Lyophyllaceae</taxon>
        <taxon>Hypsizygus</taxon>
    </lineage>
</organism>
<evidence type="ECO:0000259" key="2">
    <source>
        <dbReference type="Pfam" id="PF13649"/>
    </source>
</evidence>
<feature type="compositionally biased region" description="Pro residues" evidence="1">
    <location>
        <begin position="413"/>
        <end position="424"/>
    </location>
</feature>
<evidence type="ECO:0000256" key="1">
    <source>
        <dbReference type="SAM" id="MobiDB-lite"/>
    </source>
</evidence>
<dbReference type="InterPro" id="IPR029063">
    <property type="entry name" value="SAM-dependent_MTases_sf"/>
</dbReference>
<feature type="compositionally biased region" description="Basic and acidic residues" evidence="1">
    <location>
        <begin position="87"/>
        <end position="96"/>
    </location>
</feature>
<feature type="region of interest" description="Disordered" evidence="1">
    <location>
        <begin position="150"/>
        <end position="208"/>
    </location>
</feature>
<dbReference type="InParanoid" id="A0A369K9R6"/>
<feature type="region of interest" description="Disordered" evidence="1">
    <location>
        <begin position="595"/>
        <end position="618"/>
    </location>
</feature>
<feature type="region of interest" description="Disordered" evidence="1">
    <location>
        <begin position="436"/>
        <end position="455"/>
    </location>
</feature>
<feature type="compositionally biased region" description="Low complexity" evidence="1">
    <location>
        <begin position="179"/>
        <end position="189"/>
    </location>
</feature>
<feature type="compositionally biased region" description="Polar residues" evidence="1">
    <location>
        <begin position="44"/>
        <end position="60"/>
    </location>
</feature>
<gene>
    <name evidence="3" type="ORF">Hypma_016012</name>
</gene>
<feature type="region of interest" description="Disordered" evidence="1">
    <location>
        <begin position="402"/>
        <end position="428"/>
    </location>
</feature>
<feature type="region of interest" description="Disordered" evidence="1">
    <location>
        <begin position="639"/>
        <end position="660"/>
    </location>
</feature>
<dbReference type="CDD" id="cd02440">
    <property type="entry name" value="AdoMet_MTases"/>
    <property type="match status" value="1"/>
</dbReference>
<proteinExistence type="predicted"/>
<dbReference type="EMBL" id="LUEZ02000010">
    <property type="protein sequence ID" value="RDB28534.1"/>
    <property type="molecule type" value="Genomic_DNA"/>
</dbReference>
<dbReference type="Gene3D" id="3.40.50.150">
    <property type="entry name" value="Vaccinia Virus protein VP39"/>
    <property type="match status" value="1"/>
</dbReference>
<feature type="compositionally biased region" description="Polar residues" evidence="1">
    <location>
        <begin position="645"/>
        <end position="656"/>
    </location>
</feature>
<feature type="compositionally biased region" description="Low complexity" evidence="1">
    <location>
        <begin position="7"/>
        <end position="19"/>
    </location>
</feature>
<feature type="region of interest" description="Disordered" evidence="1">
    <location>
        <begin position="87"/>
        <end position="138"/>
    </location>
</feature>
<feature type="compositionally biased region" description="Low complexity" evidence="1">
    <location>
        <begin position="402"/>
        <end position="412"/>
    </location>
</feature>
<dbReference type="InterPro" id="IPR041698">
    <property type="entry name" value="Methyltransf_25"/>
</dbReference>
<feature type="compositionally biased region" description="Polar residues" evidence="1">
    <location>
        <begin position="889"/>
        <end position="898"/>
    </location>
</feature>
<comment type="caution">
    <text evidence="3">The sequence shown here is derived from an EMBL/GenBank/DDBJ whole genome shotgun (WGS) entry which is preliminary data.</text>
</comment>
<feature type="compositionally biased region" description="Low complexity" evidence="1">
    <location>
        <begin position="919"/>
        <end position="931"/>
    </location>
</feature>
<name>A0A369K9R6_HYPMA</name>
<keyword evidence="4" id="KW-1185">Reference proteome</keyword>
<dbReference type="OrthoDB" id="2013972at2759"/>
<dbReference type="STRING" id="39966.A0A369K9R6"/>
<dbReference type="SUPFAM" id="SSF53335">
    <property type="entry name" value="S-adenosyl-L-methionine-dependent methyltransferases"/>
    <property type="match status" value="1"/>
</dbReference>
<feature type="domain" description="Methyltransferase" evidence="2">
    <location>
        <begin position="293"/>
        <end position="386"/>
    </location>
</feature>
<evidence type="ECO:0000313" key="4">
    <source>
        <dbReference type="Proteomes" id="UP000076154"/>
    </source>
</evidence>
<evidence type="ECO:0000313" key="3">
    <source>
        <dbReference type="EMBL" id="RDB28534.1"/>
    </source>
</evidence>
<reference evidence="3" key="1">
    <citation type="submission" date="2018-04" db="EMBL/GenBank/DDBJ databases">
        <title>Whole genome sequencing of Hypsizygus marmoreus.</title>
        <authorList>
            <person name="Choi I.-G."/>
            <person name="Min B."/>
            <person name="Kim J.-G."/>
            <person name="Kim S."/>
            <person name="Oh Y.-L."/>
            <person name="Kong W.-S."/>
            <person name="Park H."/>
            <person name="Jeong J."/>
            <person name="Song E.-S."/>
        </authorList>
    </citation>
    <scope>NUCLEOTIDE SEQUENCE [LARGE SCALE GENOMIC DNA]</scope>
    <source>
        <strain evidence="3">51987-8</strain>
    </source>
</reference>
<sequence>MASTARPLSFSQPSSTSRPSPDDQLTPLRRARSPPVTGHYRPFSTCSTEIFNDPYSTPSRTRPRSLIRSASFSAMGFGFVERMKEKEYGRARKGSDSVKATSPLRPASPMRSTTMMPVPERPSTSHGHGLFVLPKQKGLKKKRSLASLLSAAAESPTTPTAPPTPRSYSSNAVPVAARSNSSLSSGSSSTEKPKAKEKAERATEREIRKKEYRQLQLQALEPKPPRRPGVQKNTWAKRQNMKVHNLQKEATYMQAYDPILLDNNRYTDILLNRLNSIDGPSFHNYGRKVPFYVLDLGCGPGHWLLSASHAWPQSSITGFDLVDTLLPEVLETENIHFARGNFLKNPWPFPNKSFDLVRMANLSLCIPYNKWEMILSEVQRVLTIEGRLELIDDQIYFPYGPTPTSRPTSISVPPTPPSSPPAPLPVLTRGTSFFEMDEHDDTPDEDGSDEHDDDDRSIYTESTLINDGDMSSSSHGSPKRSVISKHDDGRLPEPVPAVPLSTPRPDPRTPTSVGTIKFSDTPPSSEWSCEAAASRDLETVFENMLKKKYGIHTRPSDFIIDLLNHVFGNGKKLKSFHLKLAPKDAFTEMQYSSANMSRTGSLDGSDKDPSPIGSESKKVGHRINEITRPWFHDDEKKRLKKMKGSTPTIEVTSSPDTRVPEGLGAKAAGLLGIHDGIPKSVSRVPDKVSAKAALRLGIAMTNERKSEEAPLEVPTVTAEKVVNEAHAIPAQAPAAAIGPARTERKSEDSASSDSRLSAKAANRLGISYSALTAAAATAVRRPQSSSSTLVSASSMCQSPGLIIWPSKFIPLSPSELEMHACKYVHTVLGCRPALAEYVASFVDEKGERLEGEEQFDQAIWGYECFRRRRFNWPSDMPDWDADIDGESPESATPISASTFRPAAPPRSTSFRNSIASDMSWTTPSGSSESSIPYYKSEELTHVRTLRVYEAVKTEEYSVSSLQFPRSPPPSPPR</sequence>
<feature type="region of interest" description="Disordered" evidence="1">
    <location>
        <begin position="732"/>
        <end position="756"/>
    </location>
</feature>
<feature type="compositionally biased region" description="Polar residues" evidence="1">
    <location>
        <begin position="906"/>
        <end position="918"/>
    </location>
</feature>
<dbReference type="AlphaFoldDB" id="A0A369K9R6"/>
<accession>A0A369K9R6</accession>
<feature type="region of interest" description="Disordered" evidence="1">
    <location>
        <begin position="463"/>
        <end position="527"/>
    </location>
</feature>